<dbReference type="InterPro" id="IPR052182">
    <property type="entry name" value="Glycogen/Maltodextrin_Phosph"/>
</dbReference>
<dbReference type="PIRSF" id="PIRSF000460">
    <property type="entry name" value="Pprylas_GlgP"/>
    <property type="match status" value="1"/>
</dbReference>
<evidence type="ECO:0000256" key="2">
    <source>
        <dbReference type="ARBA" id="ARBA00006047"/>
    </source>
</evidence>
<dbReference type="GO" id="GO:0030170">
    <property type="term" value="F:pyridoxal phosphate binding"/>
    <property type="evidence" value="ECO:0007669"/>
    <property type="project" value="InterPro"/>
</dbReference>
<name>A0A3B0V851_9ZZZZ</name>
<dbReference type="NCBIfam" id="TIGR02094">
    <property type="entry name" value="more_P_ylases"/>
    <property type="match status" value="1"/>
</dbReference>
<dbReference type="SUPFAM" id="SSF53756">
    <property type="entry name" value="UDP-Glycosyltransferase/glycogen phosphorylase"/>
    <property type="match status" value="1"/>
</dbReference>
<dbReference type="InterPro" id="IPR000811">
    <property type="entry name" value="Glyco_trans_35"/>
</dbReference>
<dbReference type="InterPro" id="IPR011834">
    <property type="entry name" value="Agluc_phsphrylas"/>
</dbReference>
<comment type="catalytic activity">
    <reaction evidence="1">
        <text>[(1-&gt;4)-alpha-D-glucosyl](n) + phosphate = [(1-&gt;4)-alpha-D-glucosyl](n-1) + alpha-D-glucose 1-phosphate</text>
        <dbReference type="Rhea" id="RHEA:41732"/>
        <dbReference type="Rhea" id="RHEA-COMP:9584"/>
        <dbReference type="Rhea" id="RHEA-COMP:9586"/>
        <dbReference type="ChEBI" id="CHEBI:15444"/>
        <dbReference type="ChEBI" id="CHEBI:43474"/>
        <dbReference type="ChEBI" id="CHEBI:58601"/>
        <dbReference type="EC" id="2.4.1.1"/>
    </reaction>
</comment>
<dbReference type="AlphaFoldDB" id="A0A3B0V851"/>
<dbReference type="Gene3D" id="3.40.50.2000">
    <property type="entry name" value="Glycogen Phosphorylase B"/>
    <property type="match status" value="3"/>
</dbReference>
<dbReference type="GO" id="GO:0005975">
    <property type="term" value="P:carbohydrate metabolic process"/>
    <property type="evidence" value="ECO:0007669"/>
    <property type="project" value="InterPro"/>
</dbReference>
<evidence type="ECO:0000256" key="3">
    <source>
        <dbReference type="ARBA" id="ARBA00022533"/>
    </source>
</evidence>
<feature type="domain" description="DUF3417" evidence="4">
    <location>
        <begin position="11"/>
        <end position="118"/>
    </location>
</feature>
<accession>A0A3B0V851</accession>
<proteinExistence type="inferred from homology"/>
<dbReference type="EC" id="2.4.1.1" evidence="5"/>
<evidence type="ECO:0000256" key="1">
    <source>
        <dbReference type="ARBA" id="ARBA00001275"/>
    </source>
</evidence>
<dbReference type="GO" id="GO:0008184">
    <property type="term" value="F:glycogen phosphorylase activity"/>
    <property type="evidence" value="ECO:0007669"/>
    <property type="project" value="InterPro"/>
</dbReference>
<keyword evidence="3" id="KW-0021">Allosteric enzyme</keyword>
<protein>
    <submittedName>
        <fullName evidence="5">Glycogen phosphorylase</fullName>
        <ecNumber evidence="5">2.4.1.1</ecNumber>
    </submittedName>
</protein>
<evidence type="ECO:0000313" key="5">
    <source>
        <dbReference type="EMBL" id="VAW37040.1"/>
    </source>
</evidence>
<dbReference type="PANTHER" id="PTHR42655">
    <property type="entry name" value="GLYCOGEN PHOSPHORYLASE"/>
    <property type="match status" value="1"/>
</dbReference>
<organism evidence="5">
    <name type="scientific">hydrothermal vent metagenome</name>
    <dbReference type="NCBI Taxonomy" id="652676"/>
    <lineage>
        <taxon>unclassified sequences</taxon>
        <taxon>metagenomes</taxon>
        <taxon>ecological metagenomes</taxon>
    </lineage>
</organism>
<dbReference type="Pfam" id="PF11897">
    <property type="entry name" value="DUF3417"/>
    <property type="match status" value="1"/>
</dbReference>
<dbReference type="PANTHER" id="PTHR42655:SF1">
    <property type="entry name" value="GLYCOGEN PHOSPHORYLASE"/>
    <property type="match status" value="1"/>
</dbReference>
<evidence type="ECO:0000259" key="4">
    <source>
        <dbReference type="Pfam" id="PF11897"/>
    </source>
</evidence>
<dbReference type="InterPro" id="IPR024517">
    <property type="entry name" value="Glycogen_phosphorylase_DUF3417"/>
</dbReference>
<dbReference type="EMBL" id="UOEY01000035">
    <property type="protein sequence ID" value="VAW37040.1"/>
    <property type="molecule type" value="Genomic_DNA"/>
</dbReference>
<sequence length="841" mass="94611">MNPERYLPRSLPAPLKGLTSLALDLRWNWNHSADDLWQMVDPELWQDTGDPWLILETISRKRLETLAADASFLEELQRQLTYRETCMKRPAWFGETYKDSSLGAVAYFSMEFGLSEALPIYSGGLGILAGDFLKTASDLGIPVVGIGLLYQQGYFHQAIDCNGDQLAFFPYNNPTMLPVLPLQGPDGEWLRVSVELPGRTLHLRGWQAQVGRVSLYLLDSNDLLNAPGDRSITGELYGGGVEMRLQQEIALGIGGWRLLQALDIDCPVCHLNEGHAAFAVLERVRSFMEREKQTFPVALRCTRAGNIFTTHTPVAAGFDHFPQELMIQYFTNYADSLGLGMEDFFGLGRIDGNSDQDLFNMAYLAIRGCGKVNGVSRLHGDVSRRIFRDLFPRWPASEIPIGHVTNGVHVPSWDSAAADALWTRECGKPRWLGDMEGNEQALQNVCDEDLWTMRSQSRQGLIEKVQRRLVRQGAIAGRDREWIKHYVLMLDPNVLTIGFARRFATYKRSTLLLADPARLKCLLLNPRRPVQLIIAGKAHPSDEEGKEMVRQWSNFLRQPDVRGHGFFVDDYDMALAADLVQGVDLWLNTPRRPWEACGTSGMKVLVNGGLNLSELDGWWAEAYKPEVGWAIGDGQEHDHDAVWDGVEAEALYTLLEQEVIPDFYTRDERGIPTAWVGRMRQSMALLTSQFSCNRMAREYTDNYYISTAAAYRQRAANNASLAVSLEKWHDLLADNWRHIHFGEFRVRESGAGDLFLVDVYLGDLDPAAVRVELYAEPQGRDRRPVLMAMDRGDSLAGAKAGYQYHATVPAGRPASDYTPRVIPAHGAAHIPLEANFILWQK</sequence>
<comment type="similarity">
    <text evidence="2">Belongs to the glycogen phosphorylase family.</text>
</comment>
<keyword evidence="5" id="KW-0808">Transferase</keyword>
<dbReference type="Pfam" id="PF00343">
    <property type="entry name" value="Phosphorylase"/>
    <property type="match status" value="1"/>
</dbReference>
<keyword evidence="5" id="KW-0328">Glycosyltransferase</keyword>
<reference evidence="5" key="1">
    <citation type="submission" date="2018-06" db="EMBL/GenBank/DDBJ databases">
        <authorList>
            <person name="Zhirakovskaya E."/>
        </authorList>
    </citation>
    <scope>NUCLEOTIDE SEQUENCE</scope>
</reference>
<gene>
    <name evidence="5" type="ORF">MNBD_DELTA04-66</name>
</gene>